<dbReference type="CDD" id="cd02014">
    <property type="entry name" value="TPP_POX"/>
    <property type="match status" value="1"/>
</dbReference>
<dbReference type="PANTHER" id="PTHR42981">
    <property type="entry name" value="PYRUVATE DEHYDROGENASE [UBIQUINONE]"/>
    <property type="match status" value="1"/>
</dbReference>
<dbReference type="OrthoDB" id="4494979at2"/>
<dbReference type="InterPro" id="IPR047212">
    <property type="entry name" value="TPP_POXB-like"/>
</dbReference>
<accession>W0RAV3</accession>
<dbReference type="CDD" id="cd07039">
    <property type="entry name" value="TPP_PYR_POX"/>
    <property type="match status" value="1"/>
</dbReference>
<organism evidence="7 8">
    <name type="scientific">Gemmatirosa kalamazoonensis</name>
    <dbReference type="NCBI Taxonomy" id="861299"/>
    <lineage>
        <taxon>Bacteria</taxon>
        <taxon>Pseudomonadati</taxon>
        <taxon>Gemmatimonadota</taxon>
        <taxon>Gemmatimonadia</taxon>
        <taxon>Gemmatimonadales</taxon>
        <taxon>Gemmatimonadaceae</taxon>
        <taxon>Gemmatirosa</taxon>
    </lineage>
</organism>
<dbReference type="HOGENOM" id="CLU_013748_3_0_0"/>
<comment type="similarity">
    <text evidence="1 3">Belongs to the TPP enzyme family.</text>
</comment>
<dbReference type="SUPFAM" id="SSF52518">
    <property type="entry name" value="Thiamin diphosphate-binding fold (THDP-binding)"/>
    <property type="match status" value="2"/>
</dbReference>
<dbReference type="InterPro" id="IPR012001">
    <property type="entry name" value="Thiamin_PyroP_enz_TPP-bd_dom"/>
</dbReference>
<dbReference type="InterPro" id="IPR011766">
    <property type="entry name" value="TPP_enzyme_TPP-bd"/>
</dbReference>
<dbReference type="PATRIC" id="fig|861299.3.peg.394"/>
<dbReference type="AlphaFoldDB" id="W0RAV3"/>
<feature type="domain" description="Thiamine pyrophosphate enzyme TPP-binding" evidence="5">
    <location>
        <begin position="393"/>
        <end position="547"/>
    </location>
</feature>
<evidence type="ECO:0000259" key="6">
    <source>
        <dbReference type="Pfam" id="PF02776"/>
    </source>
</evidence>
<dbReference type="GO" id="GO:0030976">
    <property type="term" value="F:thiamine pyrophosphate binding"/>
    <property type="evidence" value="ECO:0007669"/>
    <property type="project" value="InterPro"/>
</dbReference>
<dbReference type="InParanoid" id="W0RAV3"/>
<dbReference type="NCBIfam" id="NF006129">
    <property type="entry name" value="PRK08273.1"/>
    <property type="match status" value="1"/>
</dbReference>
<dbReference type="InterPro" id="IPR047210">
    <property type="entry name" value="TPP_PYR_POXB-like"/>
</dbReference>
<dbReference type="eggNOG" id="COG0028">
    <property type="taxonomic scope" value="Bacteria"/>
</dbReference>
<feature type="domain" description="Thiamine pyrophosphate enzyme central" evidence="4">
    <location>
        <begin position="205"/>
        <end position="335"/>
    </location>
</feature>
<dbReference type="Pfam" id="PF02776">
    <property type="entry name" value="TPP_enzyme_N"/>
    <property type="match status" value="1"/>
</dbReference>
<keyword evidence="2 3" id="KW-0786">Thiamine pyrophosphate</keyword>
<dbReference type="Gene3D" id="3.40.50.970">
    <property type="match status" value="2"/>
</dbReference>
<dbReference type="InterPro" id="IPR012000">
    <property type="entry name" value="Thiamin_PyroP_enz_cen_dom"/>
</dbReference>
<evidence type="ECO:0000313" key="7">
    <source>
        <dbReference type="EMBL" id="AHG87921.1"/>
    </source>
</evidence>
<dbReference type="InterPro" id="IPR029061">
    <property type="entry name" value="THDP-binding"/>
</dbReference>
<evidence type="ECO:0000256" key="2">
    <source>
        <dbReference type="ARBA" id="ARBA00023052"/>
    </source>
</evidence>
<evidence type="ECO:0000256" key="1">
    <source>
        <dbReference type="ARBA" id="ARBA00007812"/>
    </source>
</evidence>
<dbReference type="SUPFAM" id="SSF52467">
    <property type="entry name" value="DHS-like NAD/FAD-binding domain"/>
    <property type="match status" value="1"/>
</dbReference>
<dbReference type="Proteomes" id="UP000019151">
    <property type="component" value="Chromosome"/>
</dbReference>
<dbReference type="FunCoup" id="W0RAV3">
    <property type="interactions" value="183"/>
</dbReference>
<dbReference type="InterPro" id="IPR029035">
    <property type="entry name" value="DHS-like_NAD/FAD-binding_dom"/>
</dbReference>
<feature type="domain" description="Thiamine pyrophosphate enzyme N-terminal TPP-binding" evidence="6">
    <location>
        <begin position="5"/>
        <end position="123"/>
    </location>
</feature>
<protein>
    <submittedName>
        <fullName evidence="7">Thiamine pyrophosphate TPP-binding domain-containing protein</fullName>
    </submittedName>
</protein>
<reference evidence="7 8" key="1">
    <citation type="journal article" date="2014" name="Genome Announc.">
        <title>Genome Sequence and Methylome of Soil Bacterium Gemmatirosa kalamazoonensis KBS708T, a Member of the Rarely Cultivated Gemmatimonadetes Phylum.</title>
        <authorList>
            <person name="Debruyn J.M."/>
            <person name="Radosevich M."/>
            <person name="Wommack K.E."/>
            <person name="Polson S.W."/>
            <person name="Hauser L.J."/>
            <person name="Fawaz M.N."/>
            <person name="Korlach J."/>
            <person name="Tsai Y.C."/>
        </authorList>
    </citation>
    <scope>NUCLEOTIDE SEQUENCE [LARGE SCALE GENOMIC DNA]</scope>
    <source>
        <strain evidence="7 8">KBS708</strain>
    </source>
</reference>
<evidence type="ECO:0000259" key="5">
    <source>
        <dbReference type="Pfam" id="PF02775"/>
    </source>
</evidence>
<name>W0RAV3_9BACT</name>
<dbReference type="GO" id="GO:0019752">
    <property type="term" value="P:carboxylic acid metabolic process"/>
    <property type="evidence" value="ECO:0007669"/>
    <property type="project" value="UniProtKB-ARBA"/>
</dbReference>
<dbReference type="PANTHER" id="PTHR42981:SF2">
    <property type="entry name" value="PYRUVATE DEHYDROGENASE [UBIQUINONE]"/>
    <property type="match status" value="1"/>
</dbReference>
<dbReference type="Pfam" id="PF00205">
    <property type="entry name" value="TPP_enzyme_M"/>
    <property type="match status" value="1"/>
</dbReference>
<dbReference type="Pfam" id="PF02775">
    <property type="entry name" value="TPP_enzyme_C"/>
    <property type="match status" value="1"/>
</dbReference>
<dbReference type="GO" id="GO:0003824">
    <property type="term" value="F:catalytic activity"/>
    <property type="evidence" value="ECO:0007669"/>
    <property type="project" value="InterPro"/>
</dbReference>
<evidence type="ECO:0000259" key="4">
    <source>
        <dbReference type="Pfam" id="PF00205"/>
    </source>
</evidence>
<gene>
    <name evidence="7" type="ORF">J421_0384</name>
</gene>
<dbReference type="STRING" id="861299.J421_0384"/>
<dbReference type="GO" id="GO:0000287">
    <property type="term" value="F:magnesium ion binding"/>
    <property type="evidence" value="ECO:0007669"/>
    <property type="project" value="InterPro"/>
</dbReference>
<dbReference type="InterPro" id="IPR047211">
    <property type="entry name" value="POXB-like"/>
</dbReference>
<evidence type="ECO:0000256" key="3">
    <source>
        <dbReference type="RuleBase" id="RU362132"/>
    </source>
</evidence>
<dbReference type="RefSeq" id="WP_025409473.1">
    <property type="nucleotide sequence ID" value="NZ_CP007128.1"/>
</dbReference>
<sequence>MANKTVADHMVERLRAWGVRRIFGYSGDAINGVIGALHRVGAGEPGAPLEFVQVAHEELASLMATAHAKFTNEVGVCLCTGGPAAIHLLNGLYDAKLDHVPVVAIVGQQAMTGLGGGEQQETNLHTLLQDVASAYVEVLATPEQLRHVVDRAFRIAAGERAVTAIIVPHDVQKKPAVEVPPHEHGQQHSAPGWLPPRLVPRDEDLRRAADVLNAGRKIAMLIGAGARGAGDEVLAVAERLGAGVAKALLGKDAVPDDLPNVTGSVGFLGTAASNRMMRECDTLLMVGTSFPYTEFLPEEGQARGVQIDVAPRNLALRYPVEVPLAGDAAETLRALLPLLRPNDGWRAQVEAWTRDAWDAADRHAMTEAAPVNPQRLALELMQRLPDGCILTADSGSSTMWAARHVRLRRGMQFSVSGGLATMGCAIPYATAAKLAHPDRAVIALVGDGAMQMSGLSALVDVAKHWRRWADPRLVVCVFNNRDLNFVTWEQRLMEGEPKFPASQDLPDVPYADYAKLLGLGGVRVERPEDVGAAWGRALAADRPFVIDAVVSADVPTFPPTLKPEQEDTLAKALAEDPDAAAVLEQMQRQEIAQRA</sequence>
<proteinExistence type="inferred from homology"/>
<dbReference type="EMBL" id="CP007128">
    <property type="protein sequence ID" value="AHG87921.1"/>
    <property type="molecule type" value="Genomic_DNA"/>
</dbReference>
<dbReference type="KEGG" id="gba:J421_0384"/>
<dbReference type="Gene3D" id="3.40.50.1220">
    <property type="entry name" value="TPP-binding domain"/>
    <property type="match status" value="1"/>
</dbReference>
<evidence type="ECO:0000313" key="8">
    <source>
        <dbReference type="Proteomes" id="UP000019151"/>
    </source>
</evidence>
<keyword evidence="8" id="KW-1185">Reference proteome</keyword>